<organism evidence="2 3">
    <name type="scientific">Candidatus Iainarchaeum sp</name>
    <dbReference type="NCBI Taxonomy" id="3101447"/>
    <lineage>
        <taxon>Archaea</taxon>
        <taxon>Candidatus Iainarchaeota</taxon>
        <taxon>Candidatus Iainarchaeia</taxon>
        <taxon>Candidatus Iainarchaeales</taxon>
        <taxon>Candidatus Iainarchaeaceae</taxon>
        <taxon>Candidatus Iainarchaeum</taxon>
    </lineage>
</organism>
<keyword evidence="1" id="KW-0812">Transmembrane</keyword>
<name>A0A8T5GDW4_9ARCH</name>
<gene>
    <name evidence="2" type="ORF">HON47_01110</name>
</gene>
<feature type="transmembrane region" description="Helical" evidence="1">
    <location>
        <begin position="40"/>
        <end position="61"/>
    </location>
</feature>
<reference evidence="2" key="1">
    <citation type="journal article" date="2021" name="ISME J.">
        <title>Mercury methylation by metabolically versatile and cosmopolitan marine bacteria.</title>
        <authorList>
            <person name="Lin H."/>
            <person name="Ascher D.B."/>
            <person name="Myung Y."/>
            <person name="Lamborg C.H."/>
            <person name="Hallam S.J."/>
            <person name="Gionfriddo C.M."/>
            <person name="Holt K.E."/>
            <person name="Moreau J.W."/>
        </authorList>
    </citation>
    <scope>NUCLEOTIDE SEQUENCE</scope>
    <source>
        <strain evidence="2">SI075_bin30</strain>
    </source>
</reference>
<evidence type="ECO:0000313" key="2">
    <source>
        <dbReference type="EMBL" id="MBT4870155.1"/>
    </source>
</evidence>
<feature type="transmembrane region" description="Helical" evidence="1">
    <location>
        <begin position="7"/>
        <end position="28"/>
    </location>
</feature>
<dbReference type="AlphaFoldDB" id="A0A8T5GDW4"/>
<dbReference type="Proteomes" id="UP000722459">
    <property type="component" value="Unassembled WGS sequence"/>
</dbReference>
<keyword evidence="1" id="KW-0472">Membrane</keyword>
<evidence type="ECO:0000256" key="1">
    <source>
        <dbReference type="SAM" id="Phobius"/>
    </source>
</evidence>
<sequence length="79" mass="9531">MNWFRYLLIAATLGVTAFLTISFYNWSYEYKDTFSYSGDYLSYIMVFVFIMAIAGIFKWFLKEEVILTDPKRKKGRRKR</sequence>
<accession>A0A8T5GDW4</accession>
<keyword evidence="1" id="KW-1133">Transmembrane helix</keyword>
<dbReference type="EMBL" id="JABJNZ010000019">
    <property type="protein sequence ID" value="MBT4870155.1"/>
    <property type="molecule type" value="Genomic_DNA"/>
</dbReference>
<comment type="caution">
    <text evidence="2">The sequence shown here is derived from an EMBL/GenBank/DDBJ whole genome shotgun (WGS) entry which is preliminary data.</text>
</comment>
<protein>
    <submittedName>
        <fullName evidence="2">Uncharacterized protein</fullName>
    </submittedName>
</protein>
<proteinExistence type="predicted"/>
<evidence type="ECO:0000313" key="3">
    <source>
        <dbReference type="Proteomes" id="UP000722459"/>
    </source>
</evidence>